<dbReference type="GO" id="GO:0005525">
    <property type="term" value="F:GTP binding"/>
    <property type="evidence" value="ECO:0007669"/>
    <property type="project" value="UniProtKB-KW"/>
</dbReference>
<evidence type="ECO:0000313" key="9">
    <source>
        <dbReference type="Proteomes" id="UP001367676"/>
    </source>
</evidence>
<dbReference type="SUPFAM" id="SSF52540">
    <property type="entry name" value="P-loop containing nucleoside triphosphate hydrolases"/>
    <property type="match status" value="1"/>
</dbReference>
<reference evidence="8 9" key="1">
    <citation type="submission" date="2024-03" db="EMBL/GenBank/DDBJ databases">
        <title>Adaptation during the transition from Ophiocordyceps entomopathogen to insect associate is accompanied by gene loss and intensified selection.</title>
        <authorList>
            <person name="Ward C.M."/>
            <person name="Onetto C.A."/>
            <person name="Borneman A.R."/>
        </authorList>
    </citation>
    <scope>NUCLEOTIDE SEQUENCE [LARGE SCALE GENOMIC DNA]</scope>
    <source>
        <strain evidence="8">AWRI1</strain>
        <tissue evidence="8">Single Adult Female</tissue>
    </source>
</reference>
<evidence type="ECO:0000313" key="8">
    <source>
        <dbReference type="EMBL" id="KAK7604724.1"/>
    </source>
</evidence>
<dbReference type="Gene3D" id="3.40.50.300">
    <property type="entry name" value="P-loop containing nucleotide triphosphate hydrolases"/>
    <property type="match status" value="1"/>
</dbReference>
<keyword evidence="9" id="KW-1185">Reference proteome</keyword>
<accession>A0AAN9U2K1</accession>
<comment type="function">
    <text evidence="7">Small GTPase required for proper nuclear import of RNA polymerase II and III (RNAPII and RNAPIII). May act at an RNAP assembly step prior to nuclear import.</text>
</comment>
<comment type="similarity">
    <text evidence="2 7">Belongs to the GPN-loop GTPase family.</text>
</comment>
<name>A0AAN9U2K1_9HEMI</name>
<dbReference type="PANTHER" id="PTHR21231">
    <property type="entry name" value="XPA-BINDING PROTEIN 1-RELATED"/>
    <property type="match status" value="1"/>
</dbReference>
<gene>
    <name evidence="8" type="ORF">V9T40_005910</name>
</gene>
<evidence type="ECO:0000256" key="4">
    <source>
        <dbReference type="ARBA" id="ARBA00022741"/>
    </source>
</evidence>
<evidence type="ECO:0000256" key="1">
    <source>
        <dbReference type="ARBA" id="ARBA00002411"/>
    </source>
</evidence>
<dbReference type="FunFam" id="3.40.50.300:FF:000616">
    <property type="entry name" value="GPN-loop GTPase 3"/>
    <property type="match status" value="1"/>
</dbReference>
<keyword evidence="6 7" id="KW-0342">GTP-binding</keyword>
<comment type="function">
    <text evidence="1">Small GTPase required for proper localization of RNA polymerase II (RNAPII). May act at an RNAP assembly step prior to nuclear import.</text>
</comment>
<organism evidence="8 9">
    <name type="scientific">Parthenolecanium corni</name>
    <dbReference type="NCBI Taxonomy" id="536013"/>
    <lineage>
        <taxon>Eukaryota</taxon>
        <taxon>Metazoa</taxon>
        <taxon>Ecdysozoa</taxon>
        <taxon>Arthropoda</taxon>
        <taxon>Hexapoda</taxon>
        <taxon>Insecta</taxon>
        <taxon>Pterygota</taxon>
        <taxon>Neoptera</taxon>
        <taxon>Paraneoptera</taxon>
        <taxon>Hemiptera</taxon>
        <taxon>Sternorrhyncha</taxon>
        <taxon>Coccoidea</taxon>
        <taxon>Coccidae</taxon>
        <taxon>Parthenolecanium</taxon>
    </lineage>
</organism>
<dbReference type="CDD" id="cd17872">
    <property type="entry name" value="GPN3"/>
    <property type="match status" value="1"/>
</dbReference>
<evidence type="ECO:0000256" key="2">
    <source>
        <dbReference type="ARBA" id="ARBA00005290"/>
    </source>
</evidence>
<sequence>MRYAQLVVGPAGSGKSTYCSTMVQHAETENKTIHVINLDPAAEYFDYSPIADIRELIHLDDAMEDDEMRFGPNGGLIFCMEYLLENIPWLKEQIGEDDDDYILFDCPGQIELFTHMDTMKKFVEFLKTENFMICSVFLVDSQFMVDGAKFLSGTMTALSVMINLELPHVNLLSKIDLISKSSKKQIESYLEPDPHILLSEINTGSRWSEKYTKLTEALGKIIEDFSLVRFYPLNIKDEENVADIFFTINNIIQYGEDADVKAKDIDLHPDEDGEDSFG</sequence>
<comment type="subunit">
    <text evidence="7">Binds to RNA polymerase II (RNAPII).</text>
</comment>
<evidence type="ECO:0000256" key="5">
    <source>
        <dbReference type="ARBA" id="ARBA00022801"/>
    </source>
</evidence>
<dbReference type="InterPro" id="IPR030228">
    <property type="entry name" value="Gpn3"/>
</dbReference>
<comment type="caution">
    <text evidence="8">The sequence shown here is derived from an EMBL/GenBank/DDBJ whole genome shotgun (WGS) entry which is preliminary data.</text>
</comment>
<dbReference type="Pfam" id="PF03029">
    <property type="entry name" value="ATP_bind_1"/>
    <property type="match status" value="1"/>
</dbReference>
<dbReference type="GO" id="GO:0003924">
    <property type="term" value="F:GTPase activity"/>
    <property type="evidence" value="ECO:0007669"/>
    <property type="project" value="TreeGrafter"/>
</dbReference>
<protein>
    <recommendedName>
        <fullName evidence="3 7">GPN-loop GTPase 3</fullName>
    </recommendedName>
</protein>
<dbReference type="AlphaFoldDB" id="A0AAN9U2K1"/>
<evidence type="ECO:0000256" key="6">
    <source>
        <dbReference type="ARBA" id="ARBA00023134"/>
    </source>
</evidence>
<proteinExistence type="inferred from homology"/>
<dbReference type="EMBL" id="JBBCAQ010000003">
    <property type="protein sequence ID" value="KAK7604724.1"/>
    <property type="molecule type" value="Genomic_DNA"/>
</dbReference>
<dbReference type="InterPro" id="IPR027417">
    <property type="entry name" value="P-loop_NTPase"/>
</dbReference>
<dbReference type="Proteomes" id="UP001367676">
    <property type="component" value="Unassembled WGS sequence"/>
</dbReference>
<keyword evidence="4 7" id="KW-0547">Nucleotide-binding</keyword>
<dbReference type="PANTHER" id="PTHR21231:SF7">
    <property type="entry name" value="GPN-LOOP GTPASE 3"/>
    <property type="match status" value="1"/>
</dbReference>
<evidence type="ECO:0000256" key="7">
    <source>
        <dbReference type="RuleBase" id="RU365059"/>
    </source>
</evidence>
<keyword evidence="5 7" id="KW-0378">Hydrolase</keyword>
<evidence type="ECO:0000256" key="3">
    <source>
        <dbReference type="ARBA" id="ARBA00014587"/>
    </source>
</evidence>
<dbReference type="InterPro" id="IPR004130">
    <property type="entry name" value="Gpn"/>
</dbReference>